<accession>A0A7J8DIB0</accession>
<comment type="caution">
    <text evidence="2">The sequence shown here is derived from an EMBL/GenBank/DDBJ whole genome shotgun (WGS) entry which is preliminary data.</text>
</comment>
<protein>
    <submittedName>
        <fullName evidence="2">Uncharacterized protein</fullName>
    </submittedName>
</protein>
<reference evidence="2 3" key="1">
    <citation type="journal article" date="2020" name="Nature">
        <title>Six reference-quality genomes reveal evolution of bat adaptations.</title>
        <authorList>
            <person name="Jebb D."/>
            <person name="Huang Z."/>
            <person name="Pippel M."/>
            <person name="Hughes G.M."/>
            <person name="Lavrichenko K."/>
            <person name="Devanna P."/>
            <person name="Winkler S."/>
            <person name="Jermiin L.S."/>
            <person name="Skirmuntt E.C."/>
            <person name="Katzourakis A."/>
            <person name="Burkitt-Gray L."/>
            <person name="Ray D.A."/>
            <person name="Sullivan K.A.M."/>
            <person name="Roscito J.G."/>
            <person name="Kirilenko B.M."/>
            <person name="Davalos L.M."/>
            <person name="Corthals A.P."/>
            <person name="Power M.L."/>
            <person name="Jones G."/>
            <person name="Ransome R.D."/>
            <person name="Dechmann D.K.N."/>
            <person name="Locatelli A.G."/>
            <person name="Puechmaille S.J."/>
            <person name="Fedrigo O."/>
            <person name="Jarvis E.D."/>
            <person name="Hiller M."/>
            <person name="Vernes S.C."/>
            <person name="Myers E.W."/>
            <person name="Teeling E.C."/>
        </authorList>
    </citation>
    <scope>NUCLEOTIDE SEQUENCE [LARGE SCALE GENOMIC DNA]</scope>
    <source>
        <strain evidence="2">MRouAeg1</strain>
        <tissue evidence="2">Muscle</tissue>
    </source>
</reference>
<organism evidence="2 3">
    <name type="scientific">Rousettus aegyptiacus</name>
    <name type="common">Egyptian fruit bat</name>
    <name type="synonym">Pteropus aegyptiacus</name>
    <dbReference type="NCBI Taxonomy" id="9407"/>
    <lineage>
        <taxon>Eukaryota</taxon>
        <taxon>Metazoa</taxon>
        <taxon>Chordata</taxon>
        <taxon>Craniata</taxon>
        <taxon>Vertebrata</taxon>
        <taxon>Euteleostomi</taxon>
        <taxon>Mammalia</taxon>
        <taxon>Eutheria</taxon>
        <taxon>Laurasiatheria</taxon>
        <taxon>Chiroptera</taxon>
        <taxon>Yinpterochiroptera</taxon>
        <taxon>Pteropodoidea</taxon>
        <taxon>Pteropodidae</taxon>
        <taxon>Rousettinae</taxon>
        <taxon>Rousettus</taxon>
    </lineage>
</organism>
<proteinExistence type="predicted"/>
<feature type="compositionally biased region" description="Basic and acidic residues" evidence="1">
    <location>
        <begin position="71"/>
        <end position="87"/>
    </location>
</feature>
<evidence type="ECO:0000313" key="2">
    <source>
        <dbReference type="EMBL" id="KAF6422853.1"/>
    </source>
</evidence>
<evidence type="ECO:0000256" key="1">
    <source>
        <dbReference type="SAM" id="MobiDB-lite"/>
    </source>
</evidence>
<feature type="region of interest" description="Disordered" evidence="1">
    <location>
        <begin position="1"/>
        <end position="44"/>
    </location>
</feature>
<dbReference type="Proteomes" id="UP000593571">
    <property type="component" value="Unassembled WGS sequence"/>
</dbReference>
<feature type="compositionally biased region" description="Basic and acidic residues" evidence="1">
    <location>
        <begin position="141"/>
        <end position="156"/>
    </location>
</feature>
<sequence length="156" mass="16496">MPPAPAFQGTSVPVHTVSGVPARSSLSDPGRGEGPRSPASSCCHSEASPFLGAQFCSHMHSHTHTHTPPTRGERGHSAQVRLAEDRQQCSCSLGRGRLTPRDHDSPVPPPPQTSSHQPGSSLKASCGASGVPGQRGQLRMKGAEEKLEKAWEEGRR</sequence>
<feature type="region of interest" description="Disordered" evidence="1">
    <location>
        <begin position="60"/>
        <end position="156"/>
    </location>
</feature>
<dbReference type="EMBL" id="JACASE010000012">
    <property type="protein sequence ID" value="KAF6422853.1"/>
    <property type="molecule type" value="Genomic_DNA"/>
</dbReference>
<dbReference type="AlphaFoldDB" id="A0A7J8DIB0"/>
<gene>
    <name evidence="2" type="ORF">HJG63_008649</name>
</gene>
<evidence type="ECO:0000313" key="3">
    <source>
        <dbReference type="Proteomes" id="UP000593571"/>
    </source>
</evidence>
<keyword evidence="3" id="KW-1185">Reference proteome</keyword>
<name>A0A7J8DIB0_ROUAE</name>